<reference evidence="2 3" key="1">
    <citation type="submission" date="2024-04" db="EMBL/GenBank/DDBJ databases">
        <title>Phyllosticta paracitricarpa is synonymous to the EU quarantine fungus P. citricarpa based on phylogenomic analyses.</title>
        <authorList>
            <consortium name="Lawrence Berkeley National Laboratory"/>
            <person name="Van Ingen-Buijs V.A."/>
            <person name="Van Westerhoven A.C."/>
            <person name="Haridas S."/>
            <person name="Skiadas P."/>
            <person name="Martin F."/>
            <person name="Groenewald J.Z."/>
            <person name="Crous P.W."/>
            <person name="Seidl M.F."/>
        </authorList>
    </citation>
    <scope>NUCLEOTIDE SEQUENCE [LARGE SCALE GENOMIC DNA]</scope>
    <source>
        <strain evidence="2 3">CBS 123371</strain>
    </source>
</reference>
<name>A0ABR1KAI0_9PEZI</name>
<proteinExistence type="predicted"/>
<organism evidence="2 3">
    <name type="scientific">Phyllosticta citriasiana</name>
    <dbReference type="NCBI Taxonomy" id="595635"/>
    <lineage>
        <taxon>Eukaryota</taxon>
        <taxon>Fungi</taxon>
        <taxon>Dikarya</taxon>
        <taxon>Ascomycota</taxon>
        <taxon>Pezizomycotina</taxon>
        <taxon>Dothideomycetes</taxon>
        <taxon>Dothideomycetes incertae sedis</taxon>
        <taxon>Botryosphaeriales</taxon>
        <taxon>Phyllostictaceae</taxon>
        <taxon>Phyllosticta</taxon>
    </lineage>
</organism>
<gene>
    <name evidence="2" type="ORF">IWZ03DRAFT_363540</name>
</gene>
<evidence type="ECO:0000313" key="3">
    <source>
        <dbReference type="Proteomes" id="UP001363622"/>
    </source>
</evidence>
<feature type="compositionally biased region" description="Polar residues" evidence="1">
    <location>
        <begin position="1"/>
        <end position="10"/>
    </location>
</feature>
<feature type="compositionally biased region" description="Polar residues" evidence="1">
    <location>
        <begin position="72"/>
        <end position="90"/>
    </location>
</feature>
<dbReference type="Proteomes" id="UP001363622">
    <property type="component" value="Unassembled WGS sequence"/>
</dbReference>
<evidence type="ECO:0008006" key="4">
    <source>
        <dbReference type="Google" id="ProtNLM"/>
    </source>
</evidence>
<dbReference type="EMBL" id="JBBPHU010000014">
    <property type="protein sequence ID" value="KAK7510531.1"/>
    <property type="molecule type" value="Genomic_DNA"/>
</dbReference>
<evidence type="ECO:0000256" key="1">
    <source>
        <dbReference type="SAM" id="MobiDB-lite"/>
    </source>
</evidence>
<protein>
    <recommendedName>
        <fullName evidence="4">Tubulin gamma chain</fullName>
    </recommendedName>
</protein>
<keyword evidence="3" id="KW-1185">Reference proteome</keyword>
<feature type="region of interest" description="Disordered" evidence="1">
    <location>
        <begin position="1"/>
        <end position="124"/>
    </location>
</feature>
<comment type="caution">
    <text evidence="2">The sequence shown here is derived from an EMBL/GenBank/DDBJ whole genome shotgun (WGS) entry which is preliminary data.</text>
</comment>
<sequence length="124" mass="12793">MPVTNMQPTTGVDRANPKTVEERQANLPLPDQPPTASDWNSADATKVNVGSGKIESDISHGAGNDSLRGPSSADSNVRTSGETGFPTTDINVGRTAKDGLSGLPNDAVARGAKNHPGLSDTTKQ</sequence>
<accession>A0ABR1KAI0</accession>
<feature type="compositionally biased region" description="Polar residues" evidence="1">
    <location>
        <begin position="34"/>
        <end position="43"/>
    </location>
</feature>
<feature type="compositionally biased region" description="Basic and acidic residues" evidence="1">
    <location>
        <begin position="15"/>
        <end position="24"/>
    </location>
</feature>
<evidence type="ECO:0000313" key="2">
    <source>
        <dbReference type="EMBL" id="KAK7510531.1"/>
    </source>
</evidence>